<name>A0AAE0ENG3_9CHLO</name>
<dbReference type="Proteomes" id="UP001190700">
    <property type="component" value="Unassembled WGS sequence"/>
</dbReference>
<reference evidence="1 2" key="1">
    <citation type="journal article" date="2015" name="Genome Biol. Evol.">
        <title>Comparative Genomics of a Bacterivorous Green Alga Reveals Evolutionary Causalities and Consequences of Phago-Mixotrophic Mode of Nutrition.</title>
        <authorList>
            <person name="Burns J.A."/>
            <person name="Paasch A."/>
            <person name="Narechania A."/>
            <person name="Kim E."/>
        </authorList>
    </citation>
    <scope>NUCLEOTIDE SEQUENCE [LARGE SCALE GENOMIC DNA]</scope>
    <source>
        <strain evidence="1 2">PLY_AMNH</strain>
    </source>
</reference>
<sequence length="111" mass="11674">MVPKDYRRISVRGLTIADNDNNDHSIRVFAQVEGLEKQAIATQGDASTGFRSRQDACEGGCIAACERAAVGACAPNALEDCRTLCVDACTKPDPATGKFSTIILGSCGCMC</sequence>
<dbReference type="EMBL" id="LGRX02035849">
    <property type="protein sequence ID" value="KAK3232930.1"/>
    <property type="molecule type" value="Genomic_DNA"/>
</dbReference>
<dbReference type="AlphaFoldDB" id="A0AAE0ENG3"/>
<accession>A0AAE0ENG3</accession>
<proteinExistence type="predicted"/>
<evidence type="ECO:0000313" key="2">
    <source>
        <dbReference type="Proteomes" id="UP001190700"/>
    </source>
</evidence>
<organism evidence="1 2">
    <name type="scientific">Cymbomonas tetramitiformis</name>
    <dbReference type="NCBI Taxonomy" id="36881"/>
    <lineage>
        <taxon>Eukaryota</taxon>
        <taxon>Viridiplantae</taxon>
        <taxon>Chlorophyta</taxon>
        <taxon>Pyramimonadophyceae</taxon>
        <taxon>Pyramimonadales</taxon>
        <taxon>Pyramimonadaceae</taxon>
        <taxon>Cymbomonas</taxon>
    </lineage>
</organism>
<evidence type="ECO:0000313" key="1">
    <source>
        <dbReference type="EMBL" id="KAK3232930.1"/>
    </source>
</evidence>
<protein>
    <submittedName>
        <fullName evidence="1">Uncharacterized protein</fullName>
    </submittedName>
</protein>
<gene>
    <name evidence="1" type="ORF">CYMTET_56747</name>
</gene>
<keyword evidence="2" id="KW-1185">Reference proteome</keyword>
<comment type="caution">
    <text evidence="1">The sequence shown here is derived from an EMBL/GenBank/DDBJ whole genome shotgun (WGS) entry which is preliminary data.</text>
</comment>